<dbReference type="GO" id="GO:0009003">
    <property type="term" value="F:signal peptidase activity"/>
    <property type="evidence" value="ECO:0007669"/>
    <property type="project" value="UniProtKB-EC"/>
</dbReference>
<dbReference type="RefSeq" id="WP_015469347.1">
    <property type="nucleotide sequence ID" value="NC_020813.1"/>
</dbReference>
<reference evidence="4 5" key="1">
    <citation type="journal article" date="2013" name="ISME J.">
        <title>By their genes ye shall know them: genomic signatures of predatory bacteria.</title>
        <authorList>
            <person name="Pasternak Z."/>
            <person name="Pietrokovski S."/>
            <person name="Rotem O."/>
            <person name="Gophna U."/>
            <person name="Lurie-Weinberger M.N."/>
            <person name="Jurkevitch E."/>
        </authorList>
    </citation>
    <scope>NUCLEOTIDE SEQUENCE [LARGE SCALE GENOMIC DNA]</scope>
    <source>
        <strain evidence="4 5">JSS</strain>
    </source>
</reference>
<comment type="catalytic activity">
    <reaction evidence="2">
        <text>Cleavage of hydrophobic, N-terminal signal or leader sequences from secreted and periplasmic proteins.</text>
        <dbReference type="EC" id="3.4.21.89"/>
    </reaction>
</comment>
<evidence type="ECO:0000313" key="5">
    <source>
        <dbReference type="Proteomes" id="UP000012040"/>
    </source>
</evidence>
<dbReference type="GO" id="GO:0006465">
    <property type="term" value="P:signal peptide processing"/>
    <property type="evidence" value="ECO:0007669"/>
    <property type="project" value="InterPro"/>
</dbReference>
<dbReference type="STRING" id="1184267.A11Q_637"/>
<dbReference type="GO" id="GO:0004252">
    <property type="term" value="F:serine-type endopeptidase activity"/>
    <property type="evidence" value="ECO:0007669"/>
    <property type="project" value="InterPro"/>
</dbReference>
<evidence type="ECO:0000256" key="1">
    <source>
        <dbReference type="ARBA" id="ARBA00019232"/>
    </source>
</evidence>
<dbReference type="CDD" id="cd06530">
    <property type="entry name" value="S26_SPase_I"/>
    <property type="match status" value="1"/>
</dbReference>
<evidence type="ECO:0000256" key="2">
    <source>
        <dbReference type="RuleBase" id="RU362042"/>
    </source>
</evidence>
<dbReference type="PATRIC" id="fig|1184267.3.peg.646"/>
<dbReference type="Gene3D" id="2.10.109.10">
    <property type="entry name" value="Umud Fragment, subunit A"/>
    <property type="match status" value="1"/>
</dbReference>
<protein>
    <recommendedName>
        <fullName evidence="1 2">Signal peptidase I</fullName>
        <ecNumber evidence="2">3.4.21.89</ecNumber>
    </recommendedName>
</protein>
<evidence type="ECO:0000259" key="3">
    <source>
        <dbReference type="Pfam" id="PF10502"/>
    </source>
</evidence>
<gene>
    <name evidence="4" type="ORF">A11Q_637</name>
</gene>
<keyword evidence="2" id="KW-0645">Protease</keyword>
<dbReference type="OrthoDB" id="5360818at2"/>
<dbReference type="SUPFAM" id="SSF51306">
    <property type="entry name" value="LexA/Signal peptidase"/>
    <property type="match status" value="1"/>
</dbReference>
<dbReference type="Proteomes" id="UP000012040">
    <property type="component" value="Chromosome"/>
</dbReference>
<organism evidence="4 5">
    <name type="scientific">Pseudobdellovibrio exovorus JSS</name>
    <dbReference type="NCBI Taxonomy" id="1184267"/>
    <lineage>
        <taxon>Bacteria</taxon>
        <taxon>Pseudomonadati</taxon>
        <taxon>Bdellovibrionota</taxon>
        <taxon>Bdellovibrionia</taxon>
        <taxon>Bdellovibrionales</taxon>
        <taxon>Pseudobdellovibrionaceae</taxon>
        <taxon>Pseudobdellovibrio</taxon>
    </lineage>
</organism>
<dbReference type="InterPro" id="IPR036286">
    <property type="entry name" value="LexA/Signal_pep-like_sf"/>
</dbReference>
<sequence length="88" mass="9852">MNRRICKGKKILINGKPLQNSAKQAYEIDSKMLKLYADSYPVIPENSYLVLGDNSSGSFDASHFGFIDRKQIVGRVILQSKSLHPSQP</sequence>
<evidence type="ECO:0000313" key="4">
    <source>
        <dbReference type="EMBL" id="AGH94857.1"/>
    </source>
</evidence>
<dbReference type="HOGENOM" id="CLU_2462843_0_0_7"/>
<dbReference type="Pfam" id="PF10502">
    <property type="entry name" value="Peptidase_S26"/>
    <property type="match status" value="1"/>
</dbReference>
<feature type="domain" description="Peptidase S26" evidence="3">
    <location>
        <begin position="6"/>
        <end position="77"/>
    </location>
</feature>
<dbReference type="EC" id="3.4.21.89" evidence="2"/>
<dbReference type="GO" id="GO:0016020">
    <property type="term" value="C:membrane"/>
    <property type="evidence" value="ECO:0007669"/>
    <property type="project" value="UniProtKB-SubCell"/>
</dbReference>
<accession>M4V660</accession>
<dbReference type="NCBIfam" id="TIGR02227">
    <property type="entry name" value="sigpep_I_bact"/>
    <property type="match status" value="1"/>
</dbReference>
<dbReference type="KEGG" id="bex:A11Q_637"/>
<name>M4V660_9BACT</name>
<proteinExistence type="inferred from homology"/>
<dbReference type="EMBL" id="CP003537">
    <property type="protein sequence ID" value="AGH94857.1"/>
    <property type="molecule type" value="Genomic_DNA"/>
</dbReference>
<dbReference type="InterPro" id="IPR019533">
    <property type="entry name" value="Peptidase_S26"/>
</dbReference>
<comment type="subcellular location">
    <subcellularLocation>
        <location evidence="2">Membrane</location>
        <topology evidence="2">Single-pass type II membrane protein</topology>
    </subcellularLocation>
</comment>
<comment type="similarity">
    <text evidence="2">Belongs to the peptidase S26 family.</text>
</comment>
<dbReference type="InterPro" id="IPR000223">
    <property type="entry name" value="Pept_S26A_signal_pept_1"/>
</dbReference>
<keyword evidence="2" id="KW-0378">Hydrolase</keyword>
<dbReference type="AlphaFoldDB" id="M4V660"/>
<keyword evidence="5" id="KW-1185">Reference proteome</keyword>